<keyword evidence="20" id="KW-1185">Reference proteome</keyword>
<reference evidence="21" key="1">
    <citation type="submission" date="2025-08" db="UniProtKB">
        <authorList>
            <consortium name="RefSeq"/>
        </authorList>
    </citation>
    <scope>IDENTIFICATION</scope>
    <source>
        <tissue evidence="21">Tentacle</tissue>
    </source>
</reference>
<evidence type="ECO:0000256" key="18">
    <source>
        <dbReference type="PIRSR" id="PIRSR038895-1"/>
    </source>
</evidence>
<dbReference type="AlphaFoldDB" id="A0A6P8ITG2"/>
<comment type="subcellular location">
    <subcellularLocation>
        <location evidence="3">Cytoplasm</location>
    </subcellularLocation>
    <subcellularLocation>
        <location evidence="1">Mitochondrion inner membrane</location>
    </subcellularLocation>
    <subcellularLocation>
        <location evidence="2">Mitochondrion matrix</location>
    </subcellularLocation>
</comment>
<feature type="binding site" evidence="19">
    <location>
        <position position="188"/>
    </location>
    <ligand>
        <name>Mg(2+)</name>
        <dbReference type="ChEBI" id="CHEBI:18420"/>
        <label>1</label>
    </ligand>
</feature>
<dbReference type="PANTHER" id="PTHR11136">
    <property type="entry name" value="FOLYLPOLYGLUTAMATE SYNTHASE-RELATED"/>
    <property type="match status" value="1"/>
</dbReference>
<evidence type="ECO:0000256" key="17">
    <source>
        <dbReference type="PIRNR" id="PIRNR038895"/>
    </source>
</evidence>
<dbReference type="FunCoup" id="A0A6P8ITG2">
    <property type="interactions" value="1432"/>
</dbReference>
<evidence type="ECO:0000256" key="5">
    <source>
        <dbReference type="ARBA" id="ARBA00008276"/>
    </source>
</evidence>
<protein>
    <recommendedName>
        <fullName evidence="17">Folylpolyglutamate synthase</fullName>
        <ecNumber evidence="17">6.3.2.17</ecNumber>
    </recommendedName>
    <alternativeName>
        <fullName evidence="17">Folylpoly-gamma-glutamate synthetase</fullName>
    </alternativeName>
    <alternativeName>
        <fullName evidence="17">Tetrahydrofolylpolyglutamate synthase</fullName>
    </alternativeName>
</protein>
<dbReference type="FunFam" id="3.40.1190.10:FF:000020">
    <property type="entry name" value="Folylpolyglutamate synthase"/>
    <property type="match status" value="1"/>
</dbReference>
<dbReference type="UniPathway" id="UPA00850"/>
<dbReference type="GO" id="GO:0004326">
    <property type="term" value="F:tetrahydrofolylpolyglutamate synthase activity"/>
    <property type="evidence" value="ECO:0007669"/>
    <property type="project" value="UniProtKB-EC"/>
</dbReference>
<dbReference type="PROSITE" id="PS01012">
    <property type="entry name" value="FOLYLPOLYGLU_SYNT_2"/>
    <property type="match status" value="1"/>
</dbReference>
<dbReference type="InterPro" id="IPR036565">
    <property type="entry name" value="Mur-like_cat_sf"/>
</dbReference>
<dbReference type="NCBIfam" id="TIGR01499">
    <property type="entry name" value="folC"/>
    <property type="match status" value="1"/>
</dbReference>
<dbReference type="GO" id="GO:0006730">
    <property type="term" value="P:one-carbon metabolic process"/>
    <property type="evidence" value="ECO:0007669"/>
    <property type="project" value="UniProtKB-KW"/>
</dbReference>
<evidence type="ECO:0000256" key="11">
    <source>
        <dbReference type="ARBA" id="ARBA00022792"/>
    </source>
</evidence>
<keyword evidence="10 18" id="KW-0547">Nucleotide-binding</keyword>
<keyword evidence="13 19" id="KW-0460">Magnesium</keyword>
<evidence type="ECO:0000256" key="1">
    <source>
        <dbReference type="ARBA" id="ARBA00004273"/>
    </source>
</evidence>
<keyword evidence="15" id="KW-0472">Membrane</keyword>
<keyword evidence="14" id="KW-0496">Mitochondrion</keyword>
<evidence type="ECO:0000256" key="9">
    <source>
        <dbReference type="ARBA" id="ARBA00022723"/>
    </source>
</evidence>
<feature type="binding site" evidence="19">
    <location>
        <position position="216"/>
    </location>
    <ligand>
        <name>Mg(2+)</name>
        <dbReference type="ChEBI" id="CHEBI:18420"/>
        <label>1</label>
    </ligand>
</feature>
<dbReference type="RefSeq" id="XP_031569550.1">
    <property type="nucleotide sequence ID" value="XM_031713690.1"/>
</dbReference>
<comment type="similarity">
    <text evidence="5 17">Belongs to the folylpolyglutamate synthase family.</text>
</comment>
<keyword evidence="9 19" id="KW-0479">Metal-binding</keyword>
<dbReference type="InterPro" id="IPR018109">
    <property type="entry name" value="Folylpolyglutamate_synth_CS"/>
</dbReference>
<evidence type="ECO:0000256" key="13">
    <source>
        <dbReference type="ARBA" id="ARBA00022842"/>
    </source>
</evidence>
<dbReference type="Gene3D" id="3.40.1190.10">
    <property type="entry name" value="Mur-like, catalytic domain"/>
    <property type="match status" value="1"/>
</dbReference>
<dbReference type="GO" id="GO:0046872">
    <property type="term" value="F:metal ion binding"/>
    <property type="evidence" value="ECO:0007669"/>
    <property type="project" value="UniProtKB-KW"/>
</dbReference>
<evidence type="ECO:0000256" key="8">
    <source>
        <dbReference type="ARBA" id="ARBA00022598"/>
    </source>
</evidence>
<comment type="function">
    <text evidence="17">Catalyzes conversion of folates to polyglutamate derivatives allowing concentration of folate compounds in the cell and the intracellular retention of these cofactors, which are important substrates for most of the folate-dependent enzymes that are involved in one-carbon transfer reactions involved in purine, pyrimidine and amino acid synthesis.</text>
</comment>
<keyword evidence="6" id="KW-0963">Cytoplasm</keyword>
<dbReference type="Proteomes" id="UP000515163">
    <property type="component" value="Unplaced"/>
</dbReference>
<comment type="pathway">
    <text evidence="4 17">Cofactor biosynthesis; tetrahydrofolylpolyglutamate biosynthesis.</text>
</comment>
<dbReference type="InterPro" id="IPR036615">
    <property type="entry name" value="Mur_ligase_C_dom_sf"/>
</dbReference>
<comment type="cofactor">
    <cofactor evidence="17">
        <name>a monovalent cation</name>
        <dbReference type="ChEBI" id="CHEBI:60242"/>
    </cofactor>
    <text evidence="17">A monovalent cation.</text>
</comment>
<keyword evidence="11" id="KW-0999">Mitochondrion inner membrane</keyword>
<organism evidence="20 21">
    <name type="scientific">Actinia tenebrosa</name>
    <name type="common">Australian red waratah sea anemone</name>
    <dbReference type="NCBI Taxonomy" id="6105"/>
    <lineage>
        <taxon>Eukaryota</taxon>
        <taxon>Metazoa</taxon>
        <taxon>Cnidaria</taxon>
        <taxon>Anthozoa</taxon>
        <taxon>Hexacorallia</taxon>
        <taxon>Actiniaria</taxon>
        <taxon>Actiniidae</taxon>
        <taxon>Actinia</taxon>
    </lineage>
</organism>
<dbReference type="InParanoid" id="A0A6P8ITG2"/>
<evidence type="ECO:0000256" key="12">
    <source>
        <dbReference type="ARBA" id="ARBA00022840"/>
    </source>
</evidence>
<name>A0A6P8ITG2_ACTTE</name>
<feature type="binding site" evidence="19">
    <location>
        <position position="118"/>
    </location>
    <ligand>
        <name>Mg(2+)</name>
        <dbReference type="ChEBI" id="CHEBI:18420"/>
        <label>1</label>
    </ligand>
</feature>
<comment type="catalytic activity">
    <reaction evidence="16 17">
        <text>(6S)-5,6,7,8-tetrahydrofolyl-(gamma-L-Glu)(n) + L-glutamate + ATP = (6S)-5,6,7,8-tetrahydrofolyl-(gamma-L-Glu)(n+1) + ADP + phosphate + H(+)</text>
        <dbReference type="Rhea" id="RHEA:10580"/>
        <dbReference type="Rhea" id="RHEA-COMP:14738"/>
        <dbReference type="Rhea" id="RHEA-COMP:14740"/>
        <dbReference type="ChEBI" id="CHEBI:15378"/>
        <dbReference type="ChEBI" id="CHEBI:29985"/>
        <dbReference type="ChEBI" id="CHEBI:30616"/>
        <dbReference type="ChEBI" id="CHEBI:43474"/>
        <dbReference type="ChEBI" id="CHEBI:141005"/>
        <dbReference type="ChEBI" id="CHEBI:456216"/>
        <dbReference type="EC" id="6.3.2.17"/>
    </reaction>
</comment>
<dbReference type="KEGG" id="aten:116304038"/>
<dbReference type="PANTHER" id="PTHR11136:SF5">
    <property type="entry name" value="FOLYLPOLYGLUTAMATE SYNTHASE, MITOCHONDRIAL"/>
    <property type="match status" value="1"/>
</dbReference>
<evidence type="ECO:0000256" key="2">
    <source>
        <dbReference type="ARBA" id="ARBA00004305"/>
    </source>
</evidence>
<dbReference type="InterPro" id="IPR001645">
    <property type="entry name" value="Folylpolyglutamate_synth"/>
</dbReference>
<evidence type="ECO:0000313" key="20">
    <source>
        <dbReference type="Proteomes" id="UP000515163"/>
    </source>
</evidence>
<dbReference type="SUPFAM" id="SSF53244">
    <property type="entry name" value="MurD-like peptide ligases, peptide-binding domain"/>
    <property type="match status" value="1"/>
</dbReference>
<dbReference type="GO" id="GO:0005829">
    <property type="term" value="C:cytosol"/>
    <property type="evidence" value="ECO:0007669"/>
    <property type="project" value="TreeGrafter"/>
</dbReference>
<evidence type="ECO:0000256" key="3">
    <source>
        <dbReference type="ARBA" id="ARBA00004496"/>
    </source>
</evidence>
<dbReference type="PROSITE" id="PS01011">
    <property type="entry name" value="FOLYLPOLYGLU_SYNT_1"/>
    <property type="match status" value="1"/>
</dbReference>
<evidence type="ECO:0000256" key="15">
    <source>
        <dbReference type="ARBA" id="ARBA00023136"/>
    </source>
</evidence>
<dbReference type="GO" id="GO:0005743">
    <property type="term" value="C:mitochondrial inner membrane"/>
    <property type="evidence" value="ECO:0007669"/>
    <property type="project" value="UniProtKB-SubCell"/>
</dbReference>
<evidence type="ECO:0000256" key="19">
    <source>
        <dbReference type="PIRSR" id="PIRSR038895-2"/>
    </source>
</evidence>
<dbReference type="EC" id="6.3.2.17" evidence="17"/>
<feature type="binding site" evidence="18">
    <location>
        <position position="376"/>
    </location>
    <ligand>
        <name>ATP</name>
        <dbReference type="ChEBI" id="CHEBI:30616"/>
    </ligand>
</feature>
<evidence type="ECO:0000256" key="4">
    <source>
        <dbReference type="ARBA" id="ARBA00005150"/>
    </source>
</evidence>
<dbReference type="Gene3D" id="3.90.190.20">
    <property type="entry name" value="Mur ligase, C-terminal domain"/>
    <property type="match status" value="1"/>
</dbReference>
<evidence type="ECO:0000256" key="7">
    <source>
        <dbReference type="ARBA" id="ARBA00022563"/>
    </source>
</evidence>
<accession>A0A6P8ITG2</accession>
<evidence type="ECO:0000256" key="10">
    <source>
        <dbReference type="ARBA" id="ARBA00022741"/>
    </source>
</evidence>
<keyword evidence="7 17" id="KW-0554">One-carbon metabolism</keyword>
<sequence>MLRAARFRNFPASLRSCSNVSFARAVMENRTYEDAVKALNTLQTNAQVLQQIRKTRGRLMQDNLEEMRTFTKRAGVTMERLDQLSVIHVSGTKGKGSTCAFSESILQSSGYKTGFYSSPHLIEVRERIRINGKALSKDLFTKYFFDCWDNLQETKESHDGKMPAYFRFLTLMSFYVFLEEKVDVAIVEVGIGGAYDSTNILRKPVVCGVTSLGMDHVETLGGSLESIAWQKAGIFKPGVPAFTVEQEESALQTVYKRAKEVKIPLYLVPKLKDYPGDLPELSLAGEHQHTNASMALQLCKTWLHKRMEENQSKDSLKSATDLDIDDYEPDRKKLKSGIPVASTFEITGNLRKGLVSARWNGRCQKIVRPNITFYLDGAHTPKSVEACAKWFKQTAEQEAKDTDGKVARVLLFNLTGDRDPHGLLRPLVNLKFDHVVFSPNTVNIEMIDNSDLANFTVTRDSQLRWCVENQRVWMALRGAGYQAHPIASLDDDHLIQNGQDDGPYSTIFPCVAQAIRWITAGRDPLITPIQNNDLEHPESIAKASRIQLLITGSLHLVGTAMKVLGTEITGEM</sequence>
<dbReference type="InterPro" id="IPR023600">
    <property type="entry name" value="Folylpolyglutamate_synth_euk"/>
</dbReference>
<evidence type="ECO:0000256" key="16">
    <source>
        <dbReference type="ARBA" id="ARBA00047493"/>
    </source>
</evidence>
<dbReference type="GeneID" id="116304038"/>
<dbReference type="PIRSF" id="PIRSF038895">
    <property type="entry name" value="FPGS"/>
    <property type="match status" value="1"/>
</dbReference>
<keyword evidence="8 17" id="KW-0436">Ligase</keyword>
<evidence type="ECO:0000313" key="21">
    <source>
        <dbReference type="RefSeq" id="XP_031569550.1"/>
    </source>
</evidence>
<dbReference type="GO" id="GO:0005759">
    <property type="term" value="C:mitochondrial matrix"/>
    <property type="evidence" value="ECO:0007669"/>
    <property type="project" value="UniProtKB-SubCell"/>
</dbReference>
<gene>
    <name evidence="21" type="primary">LOC116304038</name>
</gene>
<evidence type="ECO:0000256" key="14">
    <source>
        <dbReference type="ARBA" id="ARBA00023128"/>
    </source>
</evidence>
<evidence type="ECO:0000256" key="6">
    <source>
        <dbReference type="ARBA" id="ARBA00022490"/>
    </source>
</evidence>
<dbReference type="GO" id="GO:0005524">
    <property type="term" value="F:ATP binding"/>
    <property type="evidence" value="ECO:0007669"/>
    <property type="project" value="UniProtKB-KW"/>
</dbReference>
<feature type="binding site" evidence="18">
    <location>
        <position position="362"/>
    </location>
    <ligand>
        <name>ATP</name>
        <dbReference type="ChEBI" id="CHEBI:30616"/>
    </ligand>
</feature>
<proteinExistence type="inferred from homology"/>
<dbReference type="OrthoDB" id="5212574at2759"/>
<dbReference type="SUPFAM" id="SSF53623">
    <property type="entry name" value="MurD-like peptide ligases, catalytic domain"/>
    <property type="match status" value="1"/>
</dbReference>
<keyword evidence="12 18" id="KW-0067">ATP-binding</keyword>